<feature type="domain" description="TNFR-Cys" evidence="3">
    <location>
        <begin position="115"/>
        <end position="156"/>
    </location>
</feature>
<keyword evidence="1" id="KW-1015">Disulfide bond</keyword>
<reference evidence="5" key="1">
    <citation type="submission" date="2025-08" db="UniProtKB">
        <authorList>
            <consortium name="RefSeq"/>
        </authorList>
    </citation>
    <scope>IDENTIFICATION</scope>
    <source>
        <strain evidence="5">Wakin</strain>
        <tissue evidence="5">Muscle</tissue>
    </source>
</reference>
<evidence type="ECO:0000313" key="4">
    <source>
        <dbReference type="Proteomes" id="UP000515129"/>
    </source>
</evidence>
<comment type="caution">
    <text evidence="1">Lacks conserved residue(s) required for the propagation of feature annotation.</text>
</comment>
<dbReference type="GO" id="GO:0035631">
    <property type="term" value="C:CD40 receptor complex"/>
    <property type="evidence" value="ECO:0007669"/>
    <property type="project" value="TreeGrafter"/>
</dbReference>
<proteinExistence type="predicted"/>
<protein>
    <submittedName>
        <fullName evidence="5">Tumor necrosis factor receptor superfamily member 5-like</fullName>
    </submittedName>
</protein>
<feature type="domain" description="TNFR-Cys" evidence="3">
    <location>
        <begin position="28"/>
        <end position="70"/>
    </location>
</feature>
<dbReference type="GO" id="GO:0009897">
    <property type="term" value="C:external side of plasma membrane"/>
    <property type="evidence" value="ECO:0007669"/>
    <property type="project" value="TreeGrafter"/>
</dbReference>
<name>A0A6P6NLX1_CARAU</name>
<dbReference type="AlphaFoldDB" id="A0A6P6NLX1"/>
<gene>
    <name evidence="5" type="primary">LOC113081687</name>
</gene>
<feature type="disulfide bond" evidence="1">
    <location>
        <begin position="29"/>
        <end position="44"/>
    </location>
</feature>
<dbReference type="GO" id="GO:0002768">
    <property type="term" value="P:immune response-regulating cell surface receptor signaling pathway"/>
    <property type="evidence" value="ECO:0007669"/>
    <property type="project" value="TreeGrafter"/>
</dbReference>
<feature type="repeat" description="TNFR-Cys" evidence="1">
    <location>
        <begin position="115"/>
        <end position="156"/>
    </location>
</feature>
<keyword evidence="4" id="KW-1185">Reference proteome</keyword>
<feature type="repeat" description="TNFR-Cys" evidence="1">
    <location>
        <begin position="71"/>
        <end position="113"/>
    </location>
</feature>
<evidence type="ECO:0000256" key="2">
    <source>
        <dbReference type="SAM" id="Phobius"/>
    </source>
</evidence>
<keyword evidence="2" id="KW-1133">Transmembrane helix</keyword>
<sequence length="295" mass="33284">MGELKCKCPKGKYMLARCNATSDIVCQICPRRTFIDQENQMSQCRACRECSSTSNMEMVKECEADKNTECRCKPGYFCTHISESHCDYCSPVSMCPPGKGVDFHHTHLKDTVCRPCPEGTYSDVMDYFSSCKNHTSCDDLGRDVKVPGTSKSDVVCGNFKPCTTSCSWLLPASLWAGFVITTLILFLILFIIYWRNKRQSKRLEISLSHISPVLPPDILKYPADCDVEKHAEHQQLTHLVGNYSDMDSSIQCDGFMPTMTMSEKYCLSAAANEFTDSIMCHSNCHSEPQESEWND</sequence>
<dbReference type="PRINTS" id="PR01680">
    <property type="entry name" value="TNFACTORR6"/>
</dbReference>
<feature type="disulfide bond" evidence="1">
    <location>
        <begin position="95"/>
        <end position="113"/>
    </location>
</feature>
<keyword evidence="2" id="KW-0812">Transmembrane</keyword>
<evidence type="ECO:0000256" key="1">
    <source>
        <dbReference type="PROSITE-ProRule" id="PRU00206"/>
    </source>
</evidence>
<dbReference type="OrthoDB" id="9950067at2759"/>
<dbReference type="GO" id="GO:0006955">
    <property type="term" value="P:immune response"/>
    <property type="evidence" value="ECO:0007669"/>
    <property type="project" value="InterPro"/>
</dbReference>
<feature type="repeat" description="TNFR-Cys" evidence="1">
    <location>
        <begin position="28"/>
        <end position="70"/>
    </location>
</feature>
<dbReference type="InterPro" id="IPR052135">
    <property type="entry name" value="TNFRSF5"/>
</dbReference>
<dbReference type="PROSITE" id="PS50050">
    <property type="entry name" value="TNFR_NGFR_2"/>
    <property type="match status" value="3"/>
</dbReference>
<dbReference type="InterPro" id="IPR001368">
    <property type="entry name" value="TNFR/NGFR_Cys_rich_reg"/>
</dbReference>
<dbReference type="GO" id="GO:0004888">
    <property type="term" value="F:transmembrane signaling receptor activity"/>
    <property type="evidence" value="ECO:0007669"/>
    <property type="project" value="InterPro"/>
</dbReference>
<dbReference type="Proteomes" id="UP000515129">
    <property type="component" value="Unplaced"/>
</dbReference>
<dbReference type="SUPFAM" id="SSF57586">
    <property type="entry name" value="TNF receptor-like"/>
    <property type="match status" value="3"/>
</dbReference>
<dbReference type="RefSeq" id="XP_026109499.1">
    <property type="nucleotide sequence ID" value="XM_026253714.1"/>
</dbReference>
<accession>A0A6P6NLX1</accession>
<dbReference type="GeneID" id="113081687"/>
<dbReference type="SMART" id="SM00208">
    <property type="entry name" value="TNFR"/>
    <property type="match status" value="4"/>
</dbReference>
<dbReference type="PANTHER" id="PTHR46875:SF2">
    <property type="entry name" value="TUMOR NECROSIS FACTOR RECEPTOR SUPERFAMILY MEMBER 5-LIKE ISOFORM X1"/>
    <property type="match status" value="1"/>
</dbReference>
<dbReference type="Pfam" id="PF00020">
    <property type="entry name" value="TNFR_c6"/>
    <property type="match status" value="2"/>
</dbReference>
<dbReference type="PANTHER" id="PTHR46875">
    <property type="entry name" value="TUMOR NECROSIS FACTOR RECEPTOR SUPERFAMILY MEMBER 5"/>
    <property type="match status" value="1"/>
</dbReference>
<keyword evidence="2" id="KW-0472">Membrane</keyword>
<dbReference type="GO" id="GO:0006915">
    <property type="term" value="P:apoptotic process"/>
    <property type="evidence" value="ECO:0007669"/>
    <property type="project" value="InterPro"/>
</dbReference>
<evidence type="ECO:0000259" key="3">
    <source>
        <dbReference type="PROSITE" id="PS50050"/>
    </source>
</evidence>
<feature type="domain" description="TNFR-Cys" evidence="3">
    <location>
        <begin position="71"/>
        <end position="113"/>
    </location>
</feature>
<dbReference type="Gene3D" id="2.10.50.10">
    <property type="entry name" value="Tumor Necrosis Factor Receptor, subunit A, domain 2"/>
    <property type="match status" value="4"/>
</dbReference>
<dbReference type="KEGG" id="caua:113081687"/>
<feature type="disulfide bond" evidence="1">
    <location>
        <begin position="116"/>
        <end position="131"/>
    </location>
</feature>
<dbReference type="InterPro" id="IPR008063">
    <property type="entry name" value="Fas_rcpt"/>
</dbReference>
<feature type="transmembrane region" description="Helical" evidence="2">
    <location>
        <begin position="168"/>
        <end position="194"/>
    </location>
</feature>
<evidence type="ECO:0000313" key="5">
    <source>
        <dbReference type="RefSeq" id="XP_026109499.1"/>
    </source>
</evidence>
<organism evidence="4 5">
    <name type="scientific">Carassius auratus</name>
    <name type="common">Goldfish</name>
    <dbReference type="NCBI Taxonomy" id="7957"/>
    <lineage>
        <taxon>Eukaryota</taxon>
        <taxon>Metazoa</taxon>
        <taxon>Chordata</taxon>
        <taxon>Craniata</taxon>
        <taxon>Vertebrata</taxon>
        <taxon>Euteleostomi</taxon>
        <taxon>Actinopterygii</taxon>
        <taxon>Neopterygii</taxon>
        <taxon>Teleostei</taxon>
        <taxon>Ostariophysi</taxon>
        <taxon>Cypriniformes</taxon>
        <taxon>Cyprinidae</taxon>
        <taxon>Cyprininae</taxon>
        <taxon>Carassius</taxon>
    </lineage>
</organism>